<comment type="caution">
    <text evidence="2">The sequence shown here is derived from an EMBL/GenBank/DDBJ whole genome shotgun (WGS) entry which is preliminary data.</text>
</comment>
<evidence type="ECO:0000259" key="1">
    <source>
        <dbReference type="SMART" id="SM00897"/>
    </source>
</evidence>
<dbReference type="PANTHER" id="PTHR40252">
    <property type="entry name" value="BLR0328 PROTEIN"/>
    <property type="match status" value="1"/>
</dbReference>
<accession>A0A090WWU8</accession>
<dbReference type="EMBL" id="BBNU01000012">
    <property type="protein sequence ID" value="GAL80743.1"/>
    <property type="molecule type" value="Genomic_DNA"/>
</dbReference>
<gene>
    <name evidence="2" type="ORF">JCM19274_1369</name>
</gene>
<dbReference type="SMART" id="SM00897">
    <property type="entry name" value="FIST"/>
    <property type="match status" value="1"/>
</dbReference>
<dbReference type="Proteomes" id="UP000029643">
    <property type="component" value="Unassembled WGS sequence"/>
</dbReference>
<evidence type="ECO:0000313" key="2">
    <source>
        <dbReference type="EMBL" id="GAL80743.1"/>
    </source>
</evidence>
<protein>
    <submittedName>
        <fullName evidence="2">Uncharacterized conserved protein</fullName>
    </submittedName>
</protein>
<organism evidence="2 3">
    <name type="scientific">Algibacter lectus</name>
    <dbReference type="NCBI Taxonomy" id="221126"/>
    <lineage>
        <taxon>Bacteria</taxon>
        <taxon>Pseudomonadati</taxon>
        <taxon>Bacteroidota</taxon>
        <taxon>Flavobacteriia</taxon>
        <taxon>Flavobacteriales</taxon>
        <taxon>Flavobacteriaceae</taxon>
        <taxon>Algibacter</taxon>
    </lineage>
</organism>
<dbReference type="PANTHER" id="PTHR40252:SF2">
    <property type="entry name" value="BLR0328 PROTEIN"/>
    <property type="match status" value="1"/>
</dbReference>
<evidence type="ECO:0000313" key="3">
    <source>
        <dbReference type="Proteomes" id="UP000029643"/>
    </source>
</evidence>
<name>A0A090WWU8_9FLAO</name>
<sequence>MASIAIEPNLIMLFVSPDFEIIDEVLSAIYLKYPDALVFGCSTAGEISNVTVTDKSISLTAIQFDKTSLKLVSVKLDSEVDSSKAGERIGNMLYNDDLKHVMVLSDGLNINGADLVSGLKSALPNISVTGGLAADGEDFEKTFVIKNNQVLEKTVLGLGFMAII</sequence>
<feature type="domain" description="FIST" evidence="1">
    <location>
        <begin position="7"/>
        <end position="162"/>
    </location>
</feature>
<proteinExistence type="predicted"/>
<dbReference type="AlphaFoldDB" id="A0A090WWU8"/>
<dbReference type="Pfam" id="PF08495">
    <property type="entry name" value="FIST"/>
    <property type="match status" value="1"/>
</dbReference>
<dbReference type="InterPro" id="IPR013702">
    <property type="entry name" value="FIST_domain_N"/>
</dbReference>
<dbReference type="STRING" id="221126.SAMN04489722_10916"/>
<reference evidence="2 3" key="1">
    <citation type="journal article" date="2014" name="Genome Announc.">
        <title>Draft Genome Sequences of Marine Flavobacterium Algibacter lectus Strains SS8 and NR4.</title>
        <authorList>
            <person name="Takatani N."/>
            <person name="Nakanishi M."/>
            <person name="Meirelles P."/>
            <person name="Mino S."/>
            <person name="Suda W."/>
            <person name="Oshima K."/>
            <person name="Hattori M."/>
            <person name="Ohkuma M."/>
            <person name="Hosokawa M."/>
            <person name="Miyashita K."/>
            <person name="Thompson F.L."/>
            <person name="Niwa A."/>
            <person name="Sawabe T."/>
            <person name="Sawabe T."/>
        </authorList>
    </citation>
    <scope>NUCLEOTIDE SEQUENCE [LARGE SCALE GENOMIC DNA]</scope>
    <source>
        <strain evidence="3">JCM19274</strain>
    </source>
</reference>